<evidence type="ECO:0000256" key="1">
    <source>
        <dbReference type="ARBA" id="ARBA00010702"/>
    </source>
</evidence>
<name>A0ABZ1W3J1_9ACTN</name>
<evidence type="ECO:0000313" key="3">
    <source>
        <dbReference type="EMBL" id="WUS55400.1"/>
    </source>
</evidence>
<dbReference type="InterPro" id="IPR005502">
    <property type="entry name" value="Ribosyl_crysJ1"/>
</dbReference>
<organism evidence="3 4">
    <name type="scientific">Kitasatospora herbaricolor</name>
    <dbReference type="NCBI Taxonomy" id="68217"/>
    <lineage>
        <taxon>Bacteria</taxon>
        <taxon>Bacillati</taxon>
        <taxon>Actinomycetota</taxon>
        <taxon>Actinomycetes</taxon>
        <taxon>Kitasatosporales</taxon>
        <taxon>Streptomycetaceae</taxon>
        <taxon>Kitasatospora</taxon>
    </lineage>
</organism>
<dbReference type="RefSeq" id="WP_329499956.1">
    <property type="nucleotide sequence ID" value="NZ_CP108460.1"/>
</dbReference>
<evidence type="ECO:0000313" key="4">
    <source>
        <dbReference type="Proteomes" id="UP001432014"/>
    </source>
</evidence>
<dbReference type="PANTHER" id="PTHR16222">
    <property type="entry name" value="ADP-RIBOSYLGLYCOHYDROLASE"/>
    <property type="match status" value="1"/>
</dbReference>
<dbReference type="PANTHER" id="PTHR16222:SF24">
    <property type="entry name" value="ADP-RIBOSYLHYDROLASE ARH3"/>
    <property type="match status" value="1"/>
</dbReference>
<dbReference type="Gene3D" id="1.10.4080.10">
    <property type="entry name" value="ADP-ribosylation/Crystallin J1"/>
    <property type="match status" value="1"/>
</dbReference>
<keyword evidence="4" id="KW-1185">Reference proteome</keyword>
<dbReference type="SUPFAM" id="SSF101478">
    <property type="entry name" value="ADP-ribosylglycohydrolase"/>
    <property type="match status" value="1"/>
</dbReference>
<protein>
    <submittedName>
        <fullName evidence="3">ADP-ribosylglycohydrolase family protein</fullName>
    </submittedName>
</protein>
<dbReference type="InterPro" id="IPR050792">
    <property type="entry name" value="ADP-ribosylglycohydrolase"/>
</dbReference>
<proteinExistence type="inferred from homology"/>
<keyword evidence="2" id="KW-0378">Hydrolase</keyword>
<dbReference type="Proteomes" id="UP001432014">
    <property type="component" value="Chromosome"/>
</dbReference>
<dbReference type="Pfam" id="PF03747">
    <property type="entry name" value="ADP_ribosyl_GH"/>
    <property type="match status" value="1"/>
</dbReference>
<evidence type="ECO:0000256" key="2">
    <source>
        <dbReference type="ARBA" id="ARBA00022801"/>
    </source>
</evidence>
<sequence>MTVQYLPWDQLTAYRARVRGCLLGGAIGDALGFPVEGLAMPGIEARYGETGITGLVPDRDGVIGRISDDTQMTLFTAEGRLRGYARAGSRGIGGAEVVLVQQAYLRWQETQDHEDPPPRYDLQHRSGRLREERWLYARRAPGLACRSGLRQNHVPDARSAIDGRPGPVNPDSKGCGTVMRSAPFGFTEEGPTASFELAARCAQITHGHPTGYYAAGAFAAMISHLLTGEGLESAVLRSMELLARHPGHEETTGALRKAVDLARCGPASPLAVESLGGGWIAEEALAIAVYAALARTDRWKNRTPIESAFLTAVNHSGDSDSTGSICGNLLGAHYGDVLLPAHWLKEIEGRAVIAALADDFAAEVHPGEQRPWED</sequence>
<dbReference type="InterPro" id="IPR036705">
    <property type="entry name" value="Ribosyl_crysJ1_sf"/>
</dbReference>
<comment type="similarity">
    <text evidence="1">Belongs to the ADP-ribosylglycohydrolase family.</text>
</comment>
<gene>
    <name evidence="3" type="ORF">OG469_07675</name>
</gene>
<reference evidence="3 4" key="1">
    <citation type="submission" date="2022-10" db="EMBL/GenBank/DDBJ databases">
        <title>The complete genomes of actinobacterial strains from the NBC collection.</title>
        <authorList>
            <person name="Joergensen T.S."/>
            <person name="Alvarez Arevalo M."/>
            <person name="Sterndorff E.B."/>
            <person name="Faurdal D."/>
            <person name="Vuksanovic O."/>
            <person name="Mourched A.-S."/>
            <person name="Charusanti P."/>
            <person name="Shaw S."/>
            <person name="Blin K."/>
            <person name="Weber T."/>
        </authorList>
    </citation>
    <scope>NUCLEOTIDE SEQUENCE [LARGE SCALE GENOMIC DNA]</scope>
    <source>
        <strain evidence="3 4">NBC_01247</strain>
    </source>
</reference>
<dbReference type="EMBL" id="CP108482">
    <property type="protein sequence ID" value="WUS55400.1"/>
    <property type="molecule type" value="Genomic_DNA"/>
</dbReference>
<accession>A0ABZ1W3J1</accession>